<dbReference type="InterPro" id="IPR027417">
    <property type="entry name" value="P-loop_NTPase"/>
</dbReference>
<dbReference type="Gene3D" id="3.40.50.2300">
    <property type="match status" value="1"/>
</dbReference>
<dbReference type="InterPro" id="IPR058031">
    <property type="entry name" value="AAA_lid_NorR"/>
</dbReference>
<dbReference type="SUPFAM" id="SSF52540">
    <property type="entry name" value="P-loop containing nucleoside triphosphate hydrolases"/>
    <property type="match status" value="1"/>
</dbReference>
<feature type="domain" description="Sigma-54 factor interaction" evidence="9">
    <location>
        <begin position="137"/>
        <end position="366"/>
    </location>
</feature>
<dbReference type="EMBL" id="JADKCH010000005">
    <property type="protein sequence ID" value="MBK8572418.1"/>
    <property type="molecule type" value="Genomic_DNA"/>
</dbReference>
<dbReference type="InterPro" id="IPR025943">
    <property type="entry name" value="Sigma_54_int_dom_ATP-bd_2"/>
</dbReference>
<gene>
    <name evidence="11" type="ORF">IPN91_07150</name>
</gene>
<comment type="caution">
    <text evidence="11">The sequence shown here is derived from an EMBL/GenBank/DDBJ whole genome shotgun (WGS) entry which is preliminary data.</text>
</comment>
<dbReference type="Pfam" id="PF25601">
    <property type="entry name" value="AAA_lid_14"/>
    <property type="match status" value="1"/>
</dbReference>
<dbReference type="InterPro" id="IPR009057">
    <property type="entry name" value="Homeodomain-like_sf"/>
</dbReference>
<dbReference type="GO" id="GO:0006355">
    <property type="term" value="P:regulation of DNA-templated transcription"/>
    <property type="evidence" value="ECO:0007669"/>
    <property type="project" value="InterPro"/>
</dbReference>
<dbReference type="PROSITE" id="PS50045">
    <property type="entry name" value="SIGMA54_INTERACT_4"/>
    <property type="match status" value="1"/>
</dbReference>
<sequence>MATPLRVLVVDDDPGMRDGMAMSLKRAGFFAEQARGGEEALRMVRPGAFDAVVTDLRMPGMDGLQLTARLKAVDPGLPVLLITAFGSLESAREAMRLGAFDFLSKPFSPEELTGALHKALKSEGHLKAEEAAEAPVILTQDPALGETLALARRAADSRATILIQAESGTGKELLAKLIHGSSPRRGGAFVAINCAAIPENLLESELFGYEKGAFTGATSMKQGRFEQADGGTLVLDEVGELPLGLQGKLLRVLQERTVDRLGGTRPIAVDVRLIALTNRDLQAEVKAGRFREDLYYRLNVIPLDLPPLRDRPGDLSLLAAHFAERYARENDRPVPELVPSFFAALARHPWAGNIRELENVIQRCVVLSQGRRLSQQDLRWLLPSDAFEGLPEDPPESPLLEAWTPPVAPAAARRDVAAPAGAVVADPLKPLVGVPMGTPVVLPLGLSLPELERFWLLSTLSALKGNRTHCAEQLDIALRTVRNKINEYKADGYAIPASQRGRDDE</sequence>
<feature type="domain" description="Response regulatory" evidence="10">
    <location>
        <begin position="6"/>
        <end position="120"/>
    </location>
</feature>
<dbReference type="InterPro" id="IPR003593">
    <property type="entry name" value="AAA+_ATPase"/>
</dbReference>
<accession>A0A936K5F8</accession>
<dbReference type="Proteomes" id="UP000709959">
    <property type="component" value="Unassembled WGS sequence"/>
</dbReference>
<dbReference type="SMART" id="SM00448">
    <property type="entry name" value="REC"/>
    <property type="match status" value="1"/>
</dbReference>
<dbReference type="Gene3D" id="1.10.10.60">
    <property type="entry name" value="Homeodomain-like"/>
    <property type="match status" value="1"/>
</dbReference>
<dbReference type="Gene3D" id="3.40.50.300">
    <property type="entry name" value="P-loop containing nucleotide triphosphate hydrolases"/>
    <property type="match status" value="1"/>
</dbReference>
<dbReference type="Pfam" id="PF00072">
    <property type="entry name" value="Response_reg"/>
    <property type="match status" value="1"/>
</dbReference>
<dbReference type="CDD" id="cd00009">
    <property type="entry name" value="AAA"/>
    <property type="match status" value="1"/>
</dbReference>
<dbReference type="PROSITE" id="PS00676">
    <property type="entry name" value="SIGMA54_INTERACT_2"/>
    <property type="match status" value="1"/>
</dbReference>
<evidence type="ECO:0000256" key="2">
    <source>
        <dbReference type="ARBA" id="ARBA00022741"/>
    </source>
</evidence>
<feature type="modified residue" description="4-aspartylphosphate" evidence="8">
    <location>
        <position position="55"/>
    </location>
</feature>
<proteinExistence type="predicted"/>
<dbReference type="InterPro" id="IPR002078">
    <property type="entry name" value="Sigma_54_int"/>
</dbReference>
<evidence type="ECO:0000313" key="11">
    <source>
        <dbReference type="EMBL" id="MBK8572418.1"/>
    </source>
</evidence>
<dbReference type="Gene3D" id="1.10.8.60">
    <property type="match status" value="1"/>
</dbReference>
<dbReference type="AlphaFoldDB" id="A0A936K5F8"/>
<dbReference type="GO" id="GO:0005524">
    <property type="term" value="F:ATP binding"/>
    <property type="evidence" value="ECO:0007669"/>
    <property type="project" value="UniProtKB-KW"/>
</dbReference>
<name>A0A936K5F8_9BACT</name>
<evidence type="ECO:0000256" key="5">
    <source>
        <dbReference type="ARBA" id="ARBA00023015"/>
    </source>
</evidence>
<dbReference type="Pfam" id="PF00158">
    <property type="entry name" value="Sigma54_activat"/>
    <property type="match status" value="1"/>
</dbReference>
<dbReference type="SUPFAM" id="SSF52172">
    <property type="entry name" value="CheY-like"/>
    <property type="match status" value="1"/>
</dbReference>
<evidence type="ECO:0000313" key="12">
    <source>
        <dbReference type="Proteomes" id="UP000709959"/>
    </source>
</evidence>
<protein>
    <submittedName>
        <fullName evidence="11">Sigma-54-dependent Fis family transcriptional regulator</fullName>
    </submittedName>
</protein>
<dbReference type="GO" id="GO:0043565">
    <property type="term" value="F:sequence-specific DNA binding"/>
    <property type="evidence" value="ECO:0007669"/>
    <property type="project" value="InterPro"/>
</dbReference>
<reference evidence="11 12" key="1">
    <citation type="submission" date="2020-10" db="EMBL/GenBank/DDBJ databases">
        <title>Connecting structure to function with the recovery of over 1000 high-quality activated sludge metagenome-assembled genomes encoding full-length rRNA genes using long-read sequencing.</title>
        <authorList>
            <person name="Singleton C.M."/>
            <person name="Petriglieri F."/>
            <person name="Kristensen J.M."/>
            <person name="Kirkegaard R.H."/>
            <person name="Michaelsen T.Y."/>
            <person name="Andersen M.H."/>
            <person name="Karst S.M."/>
            <person name="Dueholm M.S."/>
            <person name="Nielsen P.H."/>
            <person name="Albertsen M."/>
        </authorList>
    </citation>
    <scope>NUCLEOTIDE SEQUENCE [LARGE SCALE GENOMIC DNA]</scope>
    <source>
        <strain evidence="11">OdNE_18-Q3-R46-58_MAXAC.008</strain>
    </source>
</reference>
<keyword evidence="5" id="KW-0805">Transcription regulation</keyword>
<keyword evidence="1 8" id="KW-0597">Phosphoprotein</keyword>
<dbReference type="SUPFAM" id="SSF46689">
    <property type="entry name" value="Homeodomain-like"/>
    <property type="match status" value="1"/>
</dbReference>
<dbReference type="FunFam" id="3.40.50.300:FF:000006">
    <property type="entry name" value="DNA-binding transcriptional regulator NtrC"/>
    <property type="match status" value="1"/>
</dbReference>
<keyword evidence="3" id="KW-0067">ATP-binding</keyword>
<keyword evidence="7" id="KW-0804">Transcription</keyword>
<evidence type="ECO:0000256" key="3">
    <source>
        <dbReference type="ARBA" id="ARBA00022840"/>
    </source>
</evidence>
<dbReference type="InterPro" id="IPR002197">
    <property type="entry name" value="HTH_Fis"/>
</dbReference>
<dbReference type="InterPro" id="IPR001789">
    <property type="entry name" value="Sig_transdc_resp-reg_receiver"/>
</dbReference>
<evidence type="ECO:0000256" key="1">
    <source>
        <dbReference type="ARBA" id="ARBA00022553"/>
    </source>
</evidence>
<evidence type="ECO:0000259" key="10">
    <source>
        <dbReference type="PROSITE" id="PS50110"/>
    </source>
</evidence>
<dbReference type="SMART" id="SM00382">
    <property type="entry name" value="AAA"/>
    <property type="match status" value="1"/>
</dbReference>
<dbReference type="InterPro" id="IPR011006">
    <property type="entry name" value="CheY-like_superfamily"/>
</dbReference>
<dbReference type="PANTHER" id="PTHR32071">
    <property type="entry name" value="TRANSCRIPTIONAL REGULATORY PROTEIN"/>
    <property type="match status" value="1"/>
</dbReference>
<dbReference type="FunFam" id="3.40.50.2300:FF:000018">
    <property type="entry name" value="DNA-binding transcriptional regulator NtrC"/>
    <property type="match status" value="1"/>
</dbReference>
<dbReference type="Pfam" id="PF02954">
    <property type="entry name" value="HTH_8"/>
    <property type="match status" value="1"/>
</dbReference>
<evidence type="ECO:0000256" key="7">
    <source>
        <dbReference type="ARBA" id="ARBA00023163"/>
    </source>
</evidence>
<dbReference type="GO" id="GO:0000160">
    <property type="term" value="P:phosphorelay signal transduction system"/>
    <property type="evidence" value="ECO:0007669"/>
    <property type="project" value="UniProtKB-KW"/>
</dbReference>
<evidence type="ECO:0000256" key="4">
    <source>
        <dbReference type="ARBA" id="ARBA00023012"/>
    </source>
</evidence>
<evidence type="ECO:0000259" key="9">
    <source>
        <dbReference type="PROSITE" id="PS50045"/>
    </source>
</evidence>
<keyword evidence="2" id="KW-0547">Nucleotide-binding</keyword>
<dbReference type="PROSITE" id="PS50110">
    <property type="entry name" value="RESPONSE_REGULATORY"/>
    <property type="match status" value="1"/>
</dbReference>
<keyword evidence="6" id="KW-0238">DNA-binding</keyword>
<evidence type="ECO:0000256" key="6">
    <source>
        <dbReference type="ARBA" id="ARBA00023125"/>
    </source>
</evidence>
<evidence type="ECO:0000256" key="8">
    <source>
        <dbReference type="PROSITE-ProRule" id="PRU00169"/>
    </source>
</evidence>
<organism evidence="11 12">
    <name type="scientific">Candidatus Geothrix odensensis</name>
    <dbReference type="NCBI Taxonomy" id="2954440"/>
    <lineage>
        <taxon>Bacteria</taxon>
        <taxon>Pseudomonadati</taxon>
        <taxon>Acidobacteriota</taxon>
        <taxon>Holophagae</taxon>
        <taxon>Holophagales</taxon>
        <taxon>Holophagaceae</taxon>
        <taxon>Geothrix</taxon>
    </lineage>
</organism>
<keyword evidence="4" id="KW-0902">Two-component regulatory system</keyword>
<dbReference type="PANTHER" id="PTHR32071:SF21">
    <property type="entry name" value="TRANSCRIPTIONAL REGULATORY PROTEIN FLGR"/>
    <property type="match status" value="1"/>
</dbReference>